<dbReference type="OrthoDB" id="6019893at2759"/>
<comment type="caution">
    <text evidence="8">The sequence shown here is derived from an EMBL/GenBank/DDBJ whole genome shotgun (WGS) entry which is preliminary data.</text>
</comment>
<dbReference type="InterPro" id="IPR043153">
    <property type="entry name" value="DENN_C"/>
</dbReference>
<sequence length="1183" mass="130803">MAPIKSLPKGHENSSTPLADYFWIAGLDGQDLLDTYVRLGEVHNPRKNRSSSDLNDIIVEDEVAEVDVSSIQDSPRPASKHSKRNSYQRLSRLSGEAQSSIRSLDKIPSGTSSARSSATIRFVPSGSSPHVSTALNDVDFDNALKKFATDRDSFFLDINFSAGAVAQPSRPRPRTRTQKIVAEEQGPAPSRGIGSVRRHMSFREMNSVKRQSSMARQASVRTSRRTSNYNSVIPSPEPLQSSPTMHPLKRKFEPVLLDRYPPAGMPDESRRRGNFPDYVPMFAFPNDINVVSSDTRPRSTWHGFSMTAADNSRLHAVCIIVWIPMKAKAADELEKRCEEWRRANMTDVERELASSLGERLAAERAKLSRLLSRLPYVDSGSAARDELEEDISAVEEKIVMMTDMLRPLRHGAASRIEGLTDGDTGLWIPRAYGILGRDSSLTSFWKEWLRAITVPMADGAVMRVPPSSPRVGMWQPLERYVINLCTEAPSPISSKTQVEIAVRELRLFARKEAINELPGSRDTDLYGLFRALTIPNIMILFEYVLSESRIILLSSHTSMLHLASKAIAELIWPLKWAGVFIPVLPARLVQALEAPCPYICGIERRYEKVELPDDDFVLVDLDNNEIESTARPTPMPRQQRRKLMSLLQLAAPHHNKFGVPVGPPPCAVEAMPFDSFASENPSIFSSNAQSTSLARLVGLTSTSFGAAAAAEGPRKTLILNAFLQAKAVSRGSGTGDRPRTASTSRKSNPDSPNQSPITGSFPQLPATPVSRSDSGFALQSSLRDKRGAHFDAGSKGSGSMHRQAKRQPSLPFLGHSSNGSISTLNPELHSQSSYAPSTYAQSTLAASTIMPQLLMQPVRNTENISWIEGHCLQWHGHDDRSTCSVCDDKAEDGIYRCSGCGVTVHARCGYQLYIVCPAAFYPEQIRAAFVRCFASLFYTYRKFMLAPTPEQKKSGMFYRFDLNSFLRSMPCENADYIAVLQQTQAFNEFISERECTPPAPTSSSSTSVHTSITLFDSIILSKRNRGRFLPTARQLPGLSLSSSKNPFSSRFSTSVFTSFNHHFSPTTPPDFLTDTSDHLWRSASASTTSTANTRSDFGDPTRDYRQIVTRVPAKLEERFMREPRMIQGVPRISEKSKNAAQGGRKPLPLALRERINGLALNAPDSVGSPLLPPTPMSGSSRGW</sequence>
<dbReference type="AlphaFoldDB" id="A0A8H7AQC9"/>
<dbReference type="CDD" id="cd00029">
    <property type="entry name" value="C1"/>
    <property type="match status" value="1"/>
</dbReference>
<evidence type="ECO:0000256" key="3">
    <source>
        <dbReference type="ARBA" id="ARBA00022833"/>
    </source>
</evidence>
<dbReference type="PANTHER" id="PTHR12296">
    <property type="entry name" value="DENN DOMAIN-CONTAINING PROTEIN 4"/>
    <property type="match status" value="1"/>
</dbReference>
<feature type="region of interest" description="Disordered" evidence="5">
    <location>
        <begin position="68"/>
        <end position="116"/>
    </location>
</feature>
<name>A0A8H7AQC9_9EURO</name>
<feature type="compositionally biased region" description="Polar residues" evidence="5">
    <location>
        <begin position="208"/>
        <end position="244"/>
    </location>
</feature>
<dbReference type="PANTHER" id="PTHR12296:SF21">
    <property type="entry name" value="DENN DOMAIN-CONTAINING PROTEIN 3"/>
    <property type="match status" value="1"/>
</dbReference>
<dbReference type="InterPro" id="IPR037516">
    <property type="entry name" value="Tripartite_DENN"/>
</dbReference>
<dbReference type="InterPro" id="IPR005112">
    <property type="entry name" value="dDENN_dom"/>
</dbReference>
<feature type="domain" description="Phorbol-ester/DAG-type" evidence="6">
    <location>
        <begin position="869"/>
        <end position="916"/>
    </location>
</feature>
<gene>
    <name evidence="8" type="ORF">GJ744_009819</name>
</gene>
<keyword evidence="1" id="KW-0479">Metal-binding</keyword>
<dbReference type="SMART" id="SM00800">
    <property type="entry name" value="uDENN"/>
    <property type="match status" value="1"/>
</dbReference>
<feature type="region of interest" description="Disordered" evidence="5">
    <location>
        <begin position="728"/>
        <end position="829"/>
    </location>
</feature>
<feature type="compositionally biased region" description="Polar residues" evidence="5">
    <location>
        <begin position="815"/>
        <end position="829"/>
    </location>
</feature>
<evidence type="ECO:0008006" key="10">
    <source>
        <dbReference type="Google" id="ProtNLM"/>
    </source>
</evidence>
<dbReference type="PROSITE" id="PS50081">
    <property type="entry name" value="ZF_DAG_PE_2"/>
    <property type="match status" value="1"/>
</dbReference>
<accession>A0A8H7AQC9</accession>
<dbReference type="SMART" id="SM00799">
    <property type="entry name" value="DENN"/>
    <property type="match status" value="1"/>
</dbReference>
<feature type="region of interest" description="Disordered" evidence="5">
    <location>
        <begin position="206"/>
        <end position="246"/>
    </location>
</feature>
<dbReference type="SMART" id="SM00801">
    <property type="entry name" value="dDENN"/>
    <property type="match status" value="1"/>
</dbReference>
<keyword evidence="9" id="KW-1185">Reference proteome</keyword>
<protein>
    <recommendedName>
        <fullName evidence="10">UDENN domain-containing protein</fullName>
    </recommendedName>
</protein>
<keyword evidence="2" id="KW-0677">Repeat</keyword>
<feature type="coiled-coil region" evidence="4">
    <location>
        <begin position="377"/>
        <end position="404"/>
    </location>
</feature>
<evidence type="ECO:0000256" key="1">
    <source>
        <dbReference type="ARBA" id="ARBA00022723"/>
    </source>
</evidence>
<organism evidence="8 9">
    <name type="scientific">Endocarpon pusillum</name>
    <dbReference type="NCBI Taxonomy" id="364733"/>
    <lineage>
        <taxon>Eukaryota</taxon>
        <taxon>Fungi</taxon>
        <taxon>Dikarya</taxon>
        <taxon>Ascomycota</taxon>
        <taxon>Pezizomycotina</taxon>
        <taxon>Eurotiomycetes</taxon>
        <taxon>Chaetothyriomycetidae</taxon>
        <taxon>Verrucariales</taxon>
        <taxon>Verrucariaceae</taxon>
        <taxon>Endocarpon</taxon>
    </lineage>
</organism>
<dbReference type="SUPFAM" id="SSF57889">
    <property type="entry name" value="Cysteine-rich domain"/>
    <property type="match status" value="1"/>
</dbReference>
<evidence type="ECO:0000256" key="2">
    <source>
        <dbReference type="ARBA" id="ARBA00022737"/>
    </source>
</evidence>
<dbReference type="InterPro" id="IPR005113">
    <property type="entry name" value="uDENN_dom"/>
</dbReference>
<evidence type="ECO:0000259" key="6">
    <source>
        <dbReference type="PROSITE" id="PS50081"/>
    </source>
</evidence>
<dbReference type="Pfam" id="PF03107">
    <property type="entry name" value="C1_2"/>
    <property type="match status" value="1"/>
</dbReference>
<dbReference type="Pfam" id="PF03456">
    <property type="entry name" value="uDENN"/>
    <property type="match status" value="1"/>
</dbReference>
<feature type="region of interest" description="Disordered" evidence="5">
    <location>
        <begin position="1126"/>
        <end position="1146"/>
    </location>
</feature>
<dbReference type="EMBL" id="JAACFV010000006">
    <property type="protein sequence ID" value="KAF7513398.1"/>
    <property type="molecule type" value="Genomic_DNA"/>
</dbReference>
<evidence type="ECO:0000313" key="8">
    <source>
        <dbReference type="EMBL" id="KAF7513398.1"/>
    </source>
</evidence>
<keyword evidence="4" id="KW-0175">Coiled coil</keyword>
<evidence type="ECO:0000256" key="5">
    <source>
        <dbReference type="SAM" id="MobiDB-lite"/>
    </source>
</evidence>
<evidence type="ECO:0000256" key="4">
    <source>
        <dbReference type="SAM" id="Coils"/>
    </source>
</evidence>
<feature type="compositionally biased region" description="Polar residues" evidence="5">
    <location>
        <begin position="87"/>
        <end position="102"/>
    </location>
</feature>
<dbReference type="PROSITE" id="PS50211">
    <property type="entry name" value="DENN"/>
    <property type="match status" value="1"/>
</dbReference>
<dbReference type="GO" id="GO:0031410">
    <property type="term" value="C:cytoplasmic vesicle"/>
    <property type="evidence" value="ECO:0007669"/>
    <property type="project" value="TreeGrafter"/>
</dbReference>
<dbReference type="InterPro" id="IPR004146">
    <property type="entry name" value="DC1"/>
</dbReference>
<dbReference type="Pfam" id="PF02141">
    <property type="entry name" value="DENN"/>
    <property type="match status" value="1"/>
</dbReference>
<feature type="compositionally biased region" description="Polar residues" evidence="5">
    <location>
        <begin position="769"/>
        <end position="781"/>
    </location>
</feature>
<dbReference type="InterPro" id="IPR046349">
    <property type="entry name" value="C1-like_sf"/>
</dbReference>
<feature type="domain" description="UDENN" evidence="7">
    <location>
        <begin position="236"/>
        <end position="1001"/>
    </location>
</feature>
<dbReference type="InterPro" id="IPR051696">
    <property type="entry name" value="DENN_Domain_GEFs"/>
</dbReference>
<dbReference type="Proteomes" id="UP000606974">
    <property type="component" value="Unassembled WGS sequence"/>
</dbReference>
<proteinExistence type="predicted"/>
<keyword evidence="3" id="KW-0862">Zinc</keyword>
<dbReference type="InterPro" id="IPR002219">
    <property type="entry name" value="PKC_DAG/PE"/>
</dbReference>
<dbReference type="GO" id="GO:0046872">
    <property type="term" value="F:metal ion binding"/>
    <property type="evidence" value="ECO:0007669"/>
    <property type="project" value="UniProtKB-KW"/>
</dbReference>
<feature type="region of interest" description="Disordered" evidence="5">
    <location>
        <begin position="165"/>
        <end position="194"/>
    </location>
</feature>
<feature type="compositionally biased region" description="Polar residues" evidence="5">
    <location>
        <begin position="740"/>
        <end position="761"/>
    </location>
</feature>
<dbReference type="GO" id="GO:0032483">
    <property type="term" value="P:regulation of Rab protein signal transduction"/>
    <property type="evidence" value="ECO:0007669"/>
    <property type="project" value="TreeGrafter"/>
</dbReference>
<dbReference type="InterPro" id="IPR001194">
    <property type="entry name" value="cDENN_dom"/>
</dbReference>
<feature type="region of interest" description="Disordered" evidence="5">
    <location>
        <begin position="1160"/>
        <end position="1183"/>
    </location>
</feature>
<evidence type="ECO:0000313" key="9">
    <source>
        <dbReference type="Proteomes" id="UP000606974"/>
    </source>
</evidence>
<dbReference type="Gene3D" id="3.40.50.11500">
    <property type="match status" value="1"/>
</dbReference>
<reference evidence="8" key="1">
    <citation type="submission" date="2020-02" db="EMBL/GenBank/DDBJ databases">
        <authorList>
            <person name="Palmer J.M."/>
        </authorList>
    </citation>
    <scope>NUCLEOTIDE SEQUENCE</scope>
    <source>
        <strain evidence="8">EPUS1.4</strain>
        <tissue evidence="8">Thallus</tissue>
    </source>
</reference>
<dbReference type="Pfam" id="PF03455">
    <property type="entry name" value="dDENN"/>
    <property type="match status" value="1"/>
</dbReference>
<evidence type="ECO:0000259" key="7">
    <source>
        <dbReference type="PROSITE" id="PS50211"/>
    </source>
</evidence>